<protein>
    <submittedName>
        <fullName evidence="1">Uncharacterized protein</fullName>
    </submittedName>
</protein>
<evidence type="ECO:0000313" key="1">
    <source>
        <dbReference type="EMBL" id="MBB5183594.1"/>
    </source>
</evidence>
<dbReference type="RefSeq" id="WP_183328893.1">
    <property type="nucleotide sequence ID" value="NZ_JACHHK010000006.1"/>
</dbReference>
<keyword evidence="2" id="KW-1185">Reference proteome</keyword>
<dbReference type="EMBL" id="JACHHK010000006">
    <property type="protein sequence ID" value="MBB5183594.1"/>
    <property type="molecule type" value="Genomic_DNA"/>
</dbReference>
<name>A0A7W8FVG4_9FIRM</name>
<dbReference type="AlphaFoldDB" id="A0A7W8FVG4"/>
<comment type="caution">
    <text evidence="1">The sequence shown here is derived from an EMBL/GenBank/DDBJ whole genome shotgun (WGS) entry which is preliminary data.</text>
</comment>
<dbReference type="Proteomes" id="UP000539953">
    <property type="component" value="Unassembled WGS sequence"/>
</dbReference>
<gene>
    <name evidence="1" type="ORF">HNQ47_001629</name>
</gene>
<sequence length="348" mass="41015">MSVTTHVKAFWEHFLTKEEQIRTDLAEQNYESLNQIIETLDEKVSEMTGARFFVESGYDDYEMTFDTGPNKTTQYLCEYVKALAPESVKKGWIINSCLPPMSQKAIQACLKIKEYEYYINDFYVFYEINEKNQSLEAELYCPGYHLIGNDERKKEMSMYLIETAIGECAYEAYLSRIASIDEPKQDAKFCNLIDFYETIMKIVEQKDWRTYDRPIDIYSVYQPIQDFASDSLRKDMKFIFTTHPLLIEETIENKNDVLSDLKAKGGEYGYIYYNNLFRSKEDAVFRQKLSKKLDRTFTETQTANVIGGAIGKSYSYIDCIVYDKKRFVQIWKQIQTQIKEVDLHYLQF</sequence>
<evidence type="ECO:0000313" key="2">
    <source>
        <dbReference type="Proteomes" id="UP000539953"/>
    </source>
</evidence>
<proteinExistence type="predicted"/>
<reference evidence="1 2" key="1">
    <citation type="submission" date="2020-08" db="EMBL/GenBank/DDBJ databases">
        <title>Genomic Encyclopedia of Type Strains, Phase IV (KMG-IV): sequencing the most valuable type-strain genomes for metagenomic binning, comparative biology and taxonomic classification.</title>
        <authorList>
            <person name="Goeker M."/>
        </authorList>
    </citation>
    <scope>NUCLEOTIDE SEQUENCE [LARGE SCALE GENOMIC DNA]</scope>
    <source>
        <strain evidence="1 2">DSM 25799</strain>
    </source>
</reference>
<organism evidence="1 2">
    <name type="scientific">Catenisphaera adipataccumulans</name>
    <dbReference type="NCBI Taxonomy" id="700500"/>
    <lineage>
        <taxon>Bacteria</taxon>
        <taxon>Bacillati</taxon>
        <taxon>Bacillota</taxon>
        <taxon>Erysipelotrichia</taxon>
        <taxon>Erysipelotrichales</taxon>
        <taxon>Erysipelotrichaceae</taxon>
        <taxon>Catenisphaera</taxon>
    </lineage>
</organism>
<accession>A0A7W8FVG4</accession>